<keyword evidence="1" id="KW-0732">Signal</keyword>
<organism evidence="2 3">
    <name type="scientific">Arenimonas metalli CF5-1</name>
    <dbReference type="NCBI Taxonomy" id="1384056"/>
    <lineage>
        <taxon>Bacteria</taxon>
        <taxon>Pseudomonadati</taxon>
        <taxon>Pseudomonadota</taxon>
        <taxon>Gammaproteobacteria</taxon>
        <taxon>Lysobacterales</taxon>
        <taxon>Lysobacteraceae</taxon>
        <taxon>Arenimonas</taxon>
    </lineage>
</organism>
<dbReference type="Proteomes" id="UP000029393">
    <property type="component" value="Unassembled WGS sequence"/>
</dbReference>
<evidence type="ECO:0000256" key="1">
    <source>
        <dbReference type="SAM" id="SignalP"/>
    </source>
</evidence>
<protein>
    <recommendedName>
        <fullName evidence="4">Flagellar assembly protein T C-terminal domain-containing protein</fullName>
    </recommendedName>
</protein>
<dbReference type="PATRIC" id="fig|1384056.3.peg.972"/>
<comment type="caution">
    <text evidence="2">The sequence shown here is derived from an EMBL/GenBank/DDBJ whole genome shotgun (WGS) entry which is preliminary data.</text>
</comment>
<feature type="signal peptide" evidence="1">
    <location>
        <begin position="1"/>
        <end position="37"/>
    </location>
</feature>
<evidence type="ECO:0000313" key="2">
    <source>
        <dbReference type="EMBL" id="KFN47044.1"/>
    </source>
</evidence>
<sequence>MNRSYAFAPPAATLRQRAGRVLAPVALLLALATSAYAQDGSFRHEVLMRGQILEADAGALVVCVGEADGAQVGQVLDVVRHKRIARGPKAAGPRFRREPVGQVRITELFDTHYAQAQVVTGKPKVNDTVELIR</sequence>
<proteinExistence type="predicted"/>
<evidence type="ECO:0000313" key="3">
    <source>
        <dbReference type="Proteomes" id="UP000029393"/>
    </source>
</evidence>
<keyword evidence="3" id="KW-1185">Reference proteome</keyword>
<reference evidence="2 3" key="1">
    <citation type="submission" date="2013-09" db="EMBL/GenBank/DDBJ databases">
        <title>Genome sequencing of Arenimonas metalli.</title>
        <authorList>
            <person name="Chen F."/>
            <person name="Wang G."/>
        </authorList>
    </citation>
    <scope>NUCLEOTIDE SEQUENCE [LARGE SCALE GENOMIC DNA]</scope>
    <source>
        <strain evidence="2 3">CF5-1</strain>
    </source>
</reference>
<dbReference type="RefSeq" id="WP_052575140.1">
    <property type="nucleotide sequence ID" value="NZ_AVCK01000012.1"/>
</dbReference>
<dbReference type="EMBL" id="AVCK01000012">
    <property type="protein sequence ID" value="KFN47044.1"/>
    <property type="molecule type" value="Genomic_DNA"/>
</dbReference>
<dbReference type="STRING" id="1384056.N787_01720"/>
<feature type="chain" id="PRO_5001871355" description="Flagellar assembly protein T C-terminal domain-containing protein" evidence="1">
    <location>
        <begin position="38"/>
        <end position="133"/>
    </location>
</feature>
<name>A0A091B891_9GAMM</name>
<gene>
    <name evidence="2" type="ORF">N787_01720</name>
</gene>
<accession>A0A091B891</accession>
<dbReference type="AlphaFoldDB" id="A0A091B891"/>
<dbReference type="OrthoDB" id="7188564at2"/>
<dbReference type="eggNOG" id="ENOG5032TDK">
    <property type="taxonomic scope" value="Bacteria"/>
</dbReference>
<evidence type="ECO:0008006" key="4">
    <source>
        <dbReference type="Google" id="ProtNLM"/>
    </source>
</evidence>